<dbReference type="FunCoup" id="A0A395JQG6">
    <property type="interactions" value="404"/>
</dbReference>
<dbReference type="PROSITE" id="PS00389">
    <property type="entry name" value="ATPASE_DELTA"/>
    <property type="match status" value="1"/>
</dbReference>
<evidence type="ECO:0000313" key="9">
    <source>
        <dbReference type="EMBL" id="RBP53787.1"/>
    </source>
</evidence>
<evidence type="ECO:0000256" key="5">
    <source>
        <dbReference type="ARBA" id="ARBA00023136"/>
    </source>
</evidence>
<dbReference type="Gene3D" id="1.10.520.20">
    <property type="entry name" value="N-terminal domain of the delta subunit of the F1F0-ATP synthase"/>
    <property type="match status" value="1"/>
</dbReference>
<dbReference type="GO" id="GO:0046933">
    <property type="term" value="F:proton-transporting ATP synthase activity, rotational mechanism"/>
    <property type="evidence" value="ECO:0007669"/>
    <property type="project" value="UniProtKB-UniRule"/>
</dbReference>
<dbReference type="GO" id="GO:0045259">
    <property type="term" value="C:proton-transporting ATP synthase complex"/>
    <property type="evidence" value="ECO:0007669"/>
    <property type="project" value="UniProtKB-KW"/>
</dbReference>
<evidence type="ECO:0000256" key="7">
    <source>
        <dbReference type="ARBA" id="ARBA00023310"/>
    </source>
</evidence>
<dbReference type="InParanoid" id="A0A395JQG6"/>
<evidence type="ECO:0000256" key="3">
    <source>
        <dbReference type="ARBA" id="ARBA00022781"/>
    </source>
</evidence>
<comment type="function">
    <text evidence="8">F(1)F(0) ATP synthase produces ATP from ADP in the presence of a proton or sodium gradient. F-type ATPases consist of two structural domains, F(1) containing the extramembraneous catalytic core and F(0) containing the membrane proton channel, linked together by a central stalk and a peripheral stalk. During catalysis, ATP synthesis in the catalytic domain of F(1) is coupled via a rotary mechanism of the central stalk subunits to proton translocation.</text>
</comment>
<dbReference type="InterPro" id="IPR020781">
    <property type="entry name" value="ATPase_OSCP/d_CS"/>
</dbReference>
<comment type="caution">
    <text evidence="9">The sequence shown here is derived from an EMBL/GenBank/DDBJ whole genome shotgun (WGS) entry which is preliminary data.</text>
</comment>
<dbReference type="GO" id="GO:0005886">
    <property type="term" value="C:plasma membrane"/>
    <property type="evidence" value="ECO:0007669"/>
    <property type="project" value="UniProtKB-SubCell"/>
</dbReference>
<keyword evidence="6 8" id="KW-0139">CF(1)</keyword>
<evidence type="ECO:0000256" key="6">
    <source>
        <dbReference type="ARBA" id="ARBA00023196"/>
    </source>
</evidence>
<dbReference type="RefSeq" id="WP_113953324.1">
    <property type="nucleotide sequence ID" value="NZ_QNRT01000001.1"/>
</dbReference>
<organism evidence="9 10">
    <name type="scientific">Arenicella xantha</name>
    <dbReference type="NCBI Taxonomy" id="644221"/>
    <lineage>
        <taxon>Bacteria</taxon>
        <taxon>Pseudomonadati</taxon>
        <taxon>Pseudomonadota</taxon>
        <taxon>Gammaproteobacteria</taxon>
        <taxon>Arenicellales</taxon>
        <taxon>Arenicellaceae</taxon>
        <taxon>Arenicella</taxon>
    </lineage>
</organism>
<name>A0A395JQG6_9GAMM</name>
<dbReference type="SUPFAM" id="SSF47928">
    <property type="entry name" value="N-terminal domain of the delta subunit of the F1F0-ATP synthase"/>
    <property type="match status" value="1"/>
</dbReference>
<keyword evidence="5 8" id="KW-0472">Membrane</keyword>
<dbReference type="InterPro" id="IPR026015">
    <property type="entry name" value="ATP_synth_OSCP/delta_N_sf"/>
</dbReference>
<dbReference type="AlphaFoldDB" id="A0A395JQG6"/>
<dbReference type="HAMAP" id="MF_01416">
    <property type="entry name" value="ATP_synth_delta_bact"/>
    <property type="match status" value="1"/>
</dbReference>
<comment type="similarity">
    <text evidence="8">Belongs to the ATPase delta chain family.</text>
</comment>
<evidence type="ECO:0000256" key="8">
    <source>
        <dbReference type="HAMAP-Rule" id="MF_01416"/>
    </source>
</evidence>
<evidence type="ECO:0000256" key="2">
    <source>
        <dbReference type="ARBA" id="ARBA00022448"/>
    </source>
</evidence>
<dbReference type="InterPro" id="IPR000711">
    <property type="entry name" value="ATPase_OSCP/dsu"/>
</dbReference>
<proteinExistence type="inferred from homology"/>
<sequence>MADNASIARPYAKAVFDLAQESGSFESWSAALEHLAAISRDESFQTLVLDPRTNDSRVVELLADLSKDSLPEGGTNFVKLLVQNDRLGSLTDIGQQYEELVAKAKAIVNAEVITAIALTDDQKASLSSALETRLGMKVSLAQTIDASLVGGAVVKAGDMVIDGSAKGRIEKLTTTLMR</sequence>
<reference evidence="9 10" key="1">
    <citation type="submission" date="2018-06" db="EMBL/GenBank/DDBJ databases">
        <title>Genomic Encyclopedia of Type Strains, Phase IV (KMG-IV): sequencing the most valuable type-strain genomes for metagenomic binning, comparative biology and taxonomic classification.</title>
        <authorList>
            <person name="Goeker M."/>
        </authorList>
    </citation>
    <scope>NUCLEOTIDE SEQUENCE [LARGE SCALE GENOMIC DNA]</scope>
    <source>
        <strain evidence="9 10">DSM 24032</strain>
    </source>
</reference>
<comment type="function">
    <text evidence="8">This protein is part of the stalk that links CF(0) to CF(1). It either transmits conformational changes from CF(0) to CF(1) or is implicated in proton conduction.</text>
</comment>
<keyword evidence="2 8" id="KW-0813">Transport</keyword>
<gene>
    <name evidence="8" type="primary">atpH</name>
    <name evidence="9" type="ORF">DFR28_1011176</name>
</gene>
<dbReference type="PANTHER" id="PTHR11910">
    <property type="entry name" value="ATP SYNTHASE DELTA CHAIN"/>
    <property type="match status" value="1"/>
</dbReference>
<dbReference type="NCBIfam" id="NF004402">
    <property type="entry name" value="PRK05758.2-2"/>
    <property type="match status" value="1"/>
</dbReference>
<dbReference type="Proteomes" id="UP000253083">
    <property type="component" value="Unassembled WGS sequence"/>
</dbReference>
<accession>A0A395JQG6</accession>
<keyword evidence="10" id="KW-1185">Reference proteome</keyword>
<protein>
    <recommendedName>
        <fullName evidence="8">ATP synthase subunit delta</fullName>
    </recommendedName>
    <alternativeName>
        <fullName evidence="8">ATP synthase F(1) sector subunit delta</fullName>
    </alternativeName>
    <alternativeName>
        <fullName evidence="8">F-type ATPase subunit delta</fullName>
        <shortName evidence="8">F-ATPase subunit delta</shortName>
    </alternativeName>
</protein>
<comment type="subcellular location">
    <subcellularLocation>
        <location evidence="8">Cell membrane</location>
        <topology evidence="8">Peripheral membrane protein</topology>
    </subcellularLocation>
    <subcellularLocation>
        <location evidence="1">Membrane</location>
    </subcellularLocation>
</comment>
<dbReference type="Pfam" id="PF00213">
    <property type="entry name" value="OSCP"/>
    <property type="match status" value="1"/>
</dbReference>
<dbReference type="EMBL" id="QNRT01000001">
    <property type="protein sequence ID" value="RBP53787.1"/>
    <property type="molecule type" value="Genomic_DNA"/>
</dbReference>
<keyword evidence="8" id="KW-1003">Cell membrane</keyword>
<keyword evidence="4 8" id="KW-0406">Ion transport</keyword>
<evidence type="ECO:0000313" key="10">
    <source>
        <dbReference type="Proteomes" id="UP000253083"/>
    </source>
</evidence>
<keyword evidence="3 8" id="KW-0375">Hydrogen ion transport</keyword>
<dbReference type="PRINTS" id="PR00125">
    <property type="entry name" value="ATPASEDELTA"/>
</dbReference>
<dbReference type="OrthoDB" id="9816221at2"/>
<keyword evidence="7 8" id="KW-0066">ATP synthesis</keyword>
<evidence type="ECO:0000256" key="4">
    <source>
        <dbReference type="ARBA" id="ARBA00023065"/>
    </source>
</evidence>
<evidence type="ECO:0000256" key="1">
    <source>
        <dbReference type="ARBA" id="ARBA00004370"/>
    </source>
</evidence>
<dbReference type="NCBIfam" id="TIGR01145">
    <property type="entry name" value="ATP_synt_delta"/>
    <property type="match status" value="1"/>
</dbReference>